<dbReference type="EMBL" id="ADMS01000078">
    <property type="protein sequence ID" value="EFF75173.1"/>
    <property type="molecule type" value="Genomic_DNA"/>
</dbReference>
<dbReference type="HOGENOM" id="CLU_2140374_0_0_4"/>
<feature type="compositionally biased region" description="Basic and acidic residues" evidence="1">
    <location>
        <begin position="81"/>
        <end position="91"/>
    </location>
</feature>
<protein>
    <submittedName>
        <fullName evidence="2">Uncharacterized protein</fullName>
    </submittedName>
</protein>
<name>D4XDF8_9BURK</name>
<organism evidence="2 3">
    <name type="scientific">Achromobacter piechaudii ATCC 43553</name>
    <dbReference type="NCBI Taxonomy" id="742159"/>
    <lineage>
        <taxon>Bacteria</taxon>
        <taxon>Pseudomonadati</taxon>
        <taxon>Pseudomonadota</taxon>
        <taxon>Betaproteobacteria</taxon>
        <taxon>Burkholderiales</taxon>
        <taxon>Alcaligenaceae</taxon>
        <taxon>Achromobacter</taxon>
    </lineage>
</organism>
<sequence>MPFPASQARRLRLQCLPYSNTVTAENDMTKNESMNHPKASAASEDSDTGKSQANQPKDDTEAAHDSGQFGADKPGFGKDSQPAKRPEDKKPNTQGAQFEEGGQYPGKRPEGQ</sequence>
<comment type="caution">
    <text evidence="2">The sequence shown here is derived from an EMBL/GenBank/DDBJ whole genome shotgun (WGS) entry which is preliminary data.</text>
</comment>
<dbReference type="AlphaFoldDB" id="D4XDF8"/>
<evidence type="ECO:0000313" key="3">
    <source>
        <dbReference type="Proteomes" id="UP000004510"/>
    </source>
</evidence>
<accession>D4XDF8</accession>
<gene>
    <name evidence="2" type="ORF">HMPREF0004_3505</name>
</gene>
<evidence type="ECO:0000313" key="2">
    <source>
        <dbReference type="EMBL" id="EFF75173.1"/>
    </source>
</evidence>
<reference evidence="3" key="1">
    <citation type="submission" date="2010-03" db="EMBL/GenBank/DDBJ databases">
        <title>Complete sequence of Mobiluncus curtisii ATCC 43063.</title>
        <authorList>
            <person name="Muzny D."/>
            <person name="Qin X."/>
            <person name="Deng J."/>
            <person name="Jiang H."/>
            <person name="Liu Y."/>
            <person name="Qu J."/>
            <person name="Song X.-Z."/>
            <person name="Zhang L."/>
            <person name="Thornton R."/>
            <person name="Coyle M."/>
            <person name="Francisco L."/>
            <person name="Jackson L."/>
            <person name="Javaid M."/>
            <person name="Korchina V."/>
            <person name="Kovar C."/>
            <person name="Mata R."/>
            <person name="Mathew T."/>
            <person name="Ngo R."/>
            <person name="Nguyen L."/>
            <person name="Nguyen N."/>
            <person name="Okwuonu G."/>
            <person name="Ongeri F."/>
            <person name="Pham C."/>
            <person name="Simmons D."/>
            <person name="Wilczek-Boney K."/>
            <person name="Hale W."/>
            <person name="Jakkamsetti A."/>
            <person name="Pham P."/>
            <person name="Ruth R."/>
            <person name="San Lucas F."/>
            <person name="Warren J."/>
            <person name="Zhang J."/>
            <person name="Zhao Z."/>
            <person name="Zhou C."/>
            <person name="Zhu D."/>
            <person name="Lee S."/>
            <person name="Bess C."/>
            <person name="Blankenburg K."/>
            <person name="Forbes L."/>
            <person name="Fu Q."/>
            <person name="Gubbala S."/>
            <person name="Hirani K."/>
            <person name="Jayaseelan J.C."/>
            <person name="Lara F."/>
            <person name="Munidasa M."/>
            <person name="Palculict T."/>
            <person name="Patil S."/>
            <person name="Pu L.-L."/>
            <person name="Saada N."/>
            <person name="Tang L."/>
            <person name="Weissenberger G."/>
            <person name="Zhu Y."/>
            <person name="Hemphill L."/>
            <person name="Shang Y."/>
            <person name="Youmans B."/>
            <person name="Ayvaz T."/>
            <person name="Ross M."/>
            <person name="Santibanez J."/>
            <person name="Aqrawi P."/>
            <person name="Gross S."/>
            <person name="Joshi V."/>
            <person name="Fowler G."/>
            <person name="Nazareth L."/>
            <person name="Reid J."/>
            <person name="Worley K."/>
            <person name="Petrosino J."/>
            <person name="Highlander S."/>
            <person name="Gibbs R."/>
            <person name="Gibbs R."/>
        </authorList>
    </citation>
    <scope>NUCLEOTIDE SEQUENCE [LARGE SCALE GENOMIC DNA]</scope>
    <source>
        <strain evidence="3">ATCC 43553</strain>
    </source>
</reference>
<evidence type="ECO:0000256" key="1">
    <source>
        <dbReference type="SAM" id="MobiDB-lite"/>
    </source>
</evidence>
<dbReference type="PATRIC" id="fig|742159.3.peg.4492"/>
<dbReference type="Proteomes" id="UP000004510">
    <property type="component" value="Unassembled WGS sequence"/>
</dbReference>
<proteinExistence type="predicted"/>
<feature type="region of interest" description="Disordered" evidence="1">
    <location>
        <begin position="24"/>
        <end position="112"/>
    </location>
</feature>